<dbReference type="PROSITE" id="PS00135">
    <property type="entry name" value="TRYPSIN_SER"/>
    <property type="match status" value="1"/>
</dbReference>
<feature type="domain" description="Peptidase S1" evidence="4">
    <location>
        <begin position="29"/>
        <end position="329"/>
    </location>
</feature>
<dbReference type="InterPro" id="IPR018114">
    <property type="entry name" value="TRYPSIN_HIS"/>
</dbReference>
<dbReference type="GO" id="GO:0004252">
    <property type="term" value="F:serine-type endopeptidase activity"/>
    <property type="evidence" value="ECO:0007669"/>
    <property type="project" value="InterPro"/>
</dbReference>
<organism evidence="5 6">
    <name type="scientific">Photobacterium rosenbergii</name>
    <dbReference type="NCBI Taxonomy" id="294936"/>
    <lineage>
        <taxon>Bacteria</taxon>
        <taxon>Pseudomonadati</taxon>
        <taxon>Pseudomonadota</taxon>
        <taxon>Gammaproteobacteria</taxon>
        <taxon>Vibrionales</taxon>
        <taxon>Vibrionaceae</taxon>
        <taxon>Photobacterium</taxon>
    </lineage>
</organism>
<dbReference type="AlphaFoldDB" id="A0A2T3NJQ8"/>
<dbReference type="PROSITE" id="PS50240">
    <property type="entry name" value="TRYPSIN_DOM"/>
    <property type="match status" value="1"/>
</dbReference>
<dbReference type="InterPro" id="IPR043504">
    <property type="entry name" value="Peptidase_S1_PA_chymotrypsin"/>
</dbReference>
<comment type="caution">
    <text evidence="5">The sequence shown here is derived from an EMBL/GenBank/DDBJ whole genome shotgun (WGS) entry which is preliminary data.</text>
</comment>
<reference evidence="5 6" key="1">
    <citation type="submission" date="2018-03" db="EMBL/GenBank/DDBJ databases">
        <title>Whole genome sequencing of Histamine producing bacteria.</title>
        <authorList>
            <person name="Butler K."/>
        </authorList>
    </citation>
    <scope>NUCLEOTIDE SEQUENCE [LARGE SCALE GENOMIC DNA]</scope>
    <source>
        <strain evidence="5 6">DSM 19138</strain>
    </source>
</reference>
<dbReference type="CDD" id="cd00190">
    <property type="entry name" value="Tryp_SPc"/>
    <property type="match status" value="1"/>
</dbReference>
<gene>
    <name evidence="5" type="ORF">C9J01_01640</name>
</gene>
<proteinExistence type="predicted"/>
<evidence type="ECO:0000256" key="1">
    <source>
        <dbReference type="ARBA" id="ARBA00023157"/>
    </source>
</evidence>
<dbReference type="InterPro" id="IPR033116">
    <property type="entry name" value="TRYPSIN_SER"/>
</dbReference>
<dbReference type="InterPro" id="IPR009003">
    <property type="entry name" value="Peptidase_S1_PA"/>
</dbReference>
<name>A0A2T3NJQ8_9GAMM</name>
<dbReference type="PANTHER" id="PTHR24256">
    <property type="entry name" value="TRYPTASE-RELATED"/>
    <property type="match status" value="1"/>
</dbReference>
<keyword evidence="2 5" id="KW-0645">Protease</keyword>
<sequence length="412" mass="44329">MKKKGIFGLLGILINIPCIGYAAEIESYIVGGNPVRQGDEITWMASIRNTTDNTSHFCGGSIVNKEWVLTAAHCVVQGIAGNEFTLPPNNLAVMVGKLSSEVVDTADLYQVTHVVVHPEYSPNAETKITVDENQNQTQEVVKLALDNDIALLRVNRSFPFPTVNPIKLADQKIAQRLEASLAGEWNEINRPANTVVSGWGATNSDGTGISTNLMYTELSYLPISDCFNLLERGNDEHFIIGSPMNLTKVCALPPDILFDEEGDPLGYGPDACKGDSGGPLVTKDIDGRWVQLGVVSGGPQGAPLCGAYLRPGFYARVGTYFDWIKEIVGKIPDSPISNPDFMEDKETGTSKDDDQDVDTGEGKADEGCNPEVSGISPNNCALNSDGGGGMVSYFGLGGLILMLLRRRVLSRD</sequence>
<accession>A0A2T3NJQ8</accession>
<dbReference type="InterPro" id="IPR001314">
    <property type="entry name" value="Peptidase_S1A"/>
</dbReference>
<evidence type="ECO:0000259" key="4">
    <source>
        <dbReference type="PROSITE" id="PS50240"/>
    </source>
</evidence>
<dbReference type="SUPFAM" id="SSF50494">
    <property type="entry name" value="Trypsin-like serine proteases"/>
    <property type="match status" value="1"/>
</dbReference>
<evidence type="ECO:0000313" key="6">
    <source>
        <dbReference type="Proteomes" id="UP000241346"/>
    </source>
</evidence>
<evidence type="ECO:0000256" key="2">
    <source>
        <dbReference type="RuleBase" id="RU363034"/>
    </source>
</evidence>
<feature type="region of interest" description="Disordered" evidence="3">
    <location>
        <begin position="335"/>
        <end position="377"/>
    </location>
</feature>
<dbReference type="Gene3D" id="2.40.10.10">
    <property type="entry name" value="Trypsin-like serine proteases"/>
    <property type="match status" value="1"/>
</dbReference>
<dbReference type="RefSeq" id="WP_107296365.1">
    <property type="nucleotide sequence ID" value="NZ_PYMB01000001.1"/>
</dbReference>
<protein>
    <submittedName>
        <fullName evidence="5">Serine protease</fullName>
    </submittedName>
</protein>
<dbReference type="SMART" id="SM00020">
    <property type="entry name" value="Tryp_SPc"/>
    <property type="match status" value="1"/>
</dbReference>
<keyword evidence="1" id="KW-1015">Disulfide bond</keyword>
<keyword evidence="2" id="KW-0720">Serine protease</keyword>
<dbReference type="Pfam" id="PF00089">
    <property type="entry name" value="Trypsin"/>
    <property type="match status" value="1"/>
</dbReference>
<dbReference type="InterPro" id="IPR001254">
    <property type="entry name" value="Trypsin_dom"/>
</dbReference>
<dbReference type="EMBL" id="PYMB01000001">
    <property type="protein sequence ID" value="PSW15747.1"/>
    <property type="molecule type" value="Genomic_DNA"/>
</dbReference>
<dbReference type="PRINTS" id="PR00722">
    <property type="entry name" value="CHYMOTRYPSIN"/>
</dbReference>
<evidence type="ECO:0000256" key="3">
    <source>
        <dbReference type="SAM" id="MobiDB-lite"/>
    </source>
</evidence>
<dbReference type="InterPro" id="IPR051487">
    <property type="entry name" value="Ser/Thr_Proteases_Immune/Dev"/>
</dbReference>
<dbReference type="Proteomes" id="UP000241346">
    <property type="component" value="Unassembled WGS sequence"/>
</dbReference>
<dbReference type="OrthoDB" id="9813836at2"/>
<dbReference type="PROSITE" id="PS00134">
    <property type="entry name" value="TRYPSIN_HIS"/>
    <property type="match status" value="1"/>
</dbReference>
<dbReference type="GO" id="GO:0006508">
    <property type="term" value="P:proteolysis"/>
    <property type="evidence" value="ECO:0007669"/>
    <property type="project" value="UniProtKB-KW"/>
</dbReference>
<feature type="compositionally biased region" description="Basic and acidic residues" evidence="3">
    <location>
        <begin position="342"/>
        <end position="352"/>
    </location>
</feature>
<dbReference type="FunFam" id="2.40.10.10:FF:000068">
    <property type="entry name" value="transmembrane protease serine 2"/>
    <property type="match status" value="1"/>
</dbReference>
<keyword evidence="2" id="KW-0378">Hydrolase</keyword>
<evidence type="ECO:0000313" key="5">
    <source>
        <dbReference type="EMBL" id="PSW15747.1"/>
    </source>
</evidence>